<proteinExistence type="predicted"/>
<dbReference type="Proteomes" id="UP000641853">
    <property type="component" value="Unassembled WGS sequence"/>
</dbReference>
<evidence type="ECO:0000313" key="4">
    <source>
        <dbReference type="Proteomes" id="UP000641853"/>
    </source>
</evidence>
<feature type="compositionally biased region" description="Polar residues" evidence="1">
    <location>
        <begin position="132"/>
        <end position="141"/>
    </location>
</feature>
<dbReference type="PROSITE" id="PS51257">
    <property type="entry name" value="PROKAR_LIPOPROTEIN"/>
    <property type="match status" value="1"/>
</dbReference>
<keyword evidence="2" id="KW-0732">Signal</keyword>
<dbReference type="AlphaFoldDB" id="A0A8H6QM31"/>
<protein>
    <submittedName>
        <fullName evidence="3">Uncharacterized protein</fullName>
    </submittedName>
</protein>
<comment type="caution">
    <text evidence="3">The sequence shown here is derived from an EMBL/GenBank/DDBJ whole genome shotgun (WGS) entry which is preliminary data.</text>
</comment>
<evidence type="ECO:0000256" key="1">
    <source>
        <dbReference type="SAM" id="MobiDB-lite"/>
    </source>
</evidence>
<dbReference type="EMBL" id="JACBAG010001927">
    <property type="protein sequence ID" value="KAF7174677.1"/>
    <property type="molecule type" value="Genomic_DNA"/>
</dbReference>
<organism evidence="3 4">
    <name type="scientific">Aspergillus felis</name>
    <dbReference type="NCBI Taxonomy" id="1287682"/>
    <lineage>
        <taxon>Eukaryota</taxon>
        <taxon>Fungi</taxon>
        <taxon>Dikarya</taxon>
        <taxon>Ascomycota</taxon>
        <taxon>Pezizomycotina</taxon>
        <taxon>Eurotiomycetes</taxon>
        <taxon>Eurotiomycetidae</taxon>
        <taxon>Eurotiales</taxon>
        <taxon>Aspergillaceae</taxon>
        <taxon>Aspergillus</taxon>
        <taxon>Aspergillus subgen. Fumigati</taxon>
    </lineage>
</organism>
<feature type="chain" id="PRO_5034187951" evidence="2">
    <location>
        <begin position="19"/>
        <end position="167"/>
    </location>
</feature>
<evidence type="ECO:0000256" key="2">
    <source>
        <dbReference type="SAM" id="SignalP"/>
    </source>
</evidence>
<accession>A0A8H6QM31</accession>
<keyword evidence="4" id="KW-1185">Reference proteome</keyword>
<gene>
    <name evidence="3" type="ORF">CNMCM7691_003363</name>
</gene>
<name>A0A8H6QM31_9EURO</name>
<reference evidence="3" key="1">
    <citation type="submission" date="2020-06" db="EMBL/GenBank/DDBJ databases">
        <title>Draft genome sequences of strains closely related to Aspergillus parafelis and Aspergillus hiratsukae.</title>
        <authorList>
            <person name="Dos Santos R.A.C."/>
            <person name="Rivero-Menendez O."/>
            <person name="Steenwyk J.L."/>
            <person name="Mead M.E."/>
            <person name="Goldman G.H."/>
            <person name="Alastruey-Izquierdo A."/>
            <person name="Rokas A."/>
        </authorList>
    </citation>
    <scope>NUCLEOTIDE SEQUENCE</scope>
    <source>
        <strain evidence="3">CNM-CM7691</strain>
    </source>
</reference>
<feature type="region of interest" description="Disordered" evidence="1">
    <location>
        <begin position="119"/>
        <end position="142"/>
    </location>
</feature>
<feature type="signal peptide" evidence="2">
    <location>
        <begin position="1"/>
        <end position="18"/>
    </location>
</feature>
<evidence type="ECO:0000313" key="3">
    <source>
        <dbReference type="EMBL" id="KAF7174677.1"/>
    </source>
</evidence>
<sequence>MKLLYIFGFFSSAVIASASSCPPPGSSDSQGRYSCNPAHQYPNGQTCQLIDGCNFLATADGGNPIVSPAPGPTAHCPPPGSNDSQGRYSCNPAHQYPNGQTCQLINGCYLLATADGGNDPTSNGPTSDCPPSGSSDSQGRYSCNPAHQYPNGQTCQLINGCYLLTTV</sequence>